<evidence type="ECO:0000259" key="4">
    <source>
        <dbReference type="Pfam" id="PF01578"/>
    </source>
</evidence>
<evidence type="ECO:0000313" key="6">
    <source>
        <dbReference type="Proteomes" id="UP000318733"/>
    </source>
</evidence>
<feature type="transmembrane region" description="Helical" evidence="3">
    <location>
        <begin position="489"/>
        <end position="507"/>
    </location>
</feature>
<dbReference type="OrthoDB" id="9761451at2"/>
<organism evidence="5 6">
    <name type="scientific">Mucilaginibacter corticis</name>
    <dbReference type="NCBI Taxonomy" id="2597670"/>
    <lineage>
        <taxon>Bacteria</taxon>
        <taxon>Pseudomonadati</taxon>
        <taxon>Bacteroidota</taxon>
        <taxon>Sphingobacteriia</taxon>
        <taxon>Sphingobacteriales</taxon>
        <taxon>Sphingobacteriaceae</taxon>
        <taxon>Mucilaginibacter</taxon>
    </lineage>
</organism>
<evidence type="ECO:0000256" key="3">
    <source>
        <dbReference type="SAM" id="Phobius"/>
    </source>
</evidence>
<proteinExistence type="inferred from homology"/>
<sequence>MDNPFKGEHLLPGHLGQFFTILAFGSSLFAAISYYFATTNPGDTSWKRLGRIGIYVNAISVVGIGACLYYIIINHLFEYYYAWEHSSRALPTHYIISSFWDGQEGSFWLWNFWQAVLSCVLVRKAKSWESPVMAVIALSQAILATMLIGVEILGGRIGTSPFILLREAIDLKQSAPIFATNPALYHNYLTYIKDGNGMNPLLQNYWMVIHPPTLFLGFASMVVPFAYAIAGLWTKRYTEWIKPALSYSLFAMMVLGTGIIMGAFWAYESLSFGGFWAWDPVENASIIPWLVLVGAVHVMIVYKNTKHSYITATILTLTSFILVLYASFLTRSGILGETSVHSFVDAGIFWHLVVDVVVFLILTIVLLAIRWKELPRTTKDEETYSREFWMFVGSIFLCLSCFHLVVVSSIPVWNAIFGTKLAPPSDPVKHYNIVQASFAVVITLLTGFTQFLKYKKTDNVKFFISTLVYLVVAALITLPVIYLTGANKLQFVFILIMVGAIYSVLANGKVLIDAFKGKFKLAGSAVAHIGFGLIMVGALISAGTSKVISENTTGQDFGADFVKVKNNPRENIILYKNTPVVMGKYTVTYIGDSIAVPNHYFKVNYKVVDAAGKVTEEFLLKPNAQANAKMGLISSPDTKHYLFSDLYTHVNMSNAIAVGEGTEAAGHDEADDDKKYDAPIPYEVAVGDTIRFRDGYVVLKSIGKVDKVQDIALTDKDVAISAKLQVNANGKTYDAEPIYMIRSNNAFDFARKVEDAGLKLRFTKVLPQKGKVEITLYQQPESAKKWIVMRAIQFPDINFLWSGTIIMVIGILLSIFRRNKELKTV</sequence>
<feature type="transmembrane region" description="Helical" evidence="3">
    <location>
        <begin position="433"/>
        <end position="452"/>
    </location>
</feature>
<dbReference type="InterPro" id="IPR003567">
    <property type="entry name" value="Cyt_c_biogenesis"/>
</dbReference>
<feature type="transmembrane region" description="Helical" evidence="3">
    <location>
        <begin position="464"/>
        <end position="483"/>
    </location>
</feature>
<dbReference type="PANTHER" id="PTHR43653">
    <property type="entry name" value="CYTOCHROME C ASSEMBLY PROTEIN-RELATED"/>
    <property type="match status" value="1"/>
</dbReference>
<keyword evidence="3" id="KW-0472">Membrane</keyword>
<feature type="domain" description="Cytochrome c assembly protein" evidence="4">
    <location>
        <begin position="104"/>
        <end position="332"/>
    </location>
</feature>
<dbReference type="GO" id="GO:0017004">
    <property type="term" value="P:cytochrome complex assembly"/>
    <property type="evidence" value="ECO:0007669"/>
    <property type="project" value="UniProtKB-KW"/>
</dbReference>
<keyword evidence="3" id="KW-1133">Transmembrane helix</keyword>
<dbReference type="InterPro" id="IPR002541">
    <property type="entry name" value="Cyt_c_assembly"/>
</dbReference>
<feature type="transmembrane region" description="Helical" evidence="3">
    <location>
        <begin position="15"/>
        <end position="37"/>
    </location>
</feature>
<name>A0A556MHU5_9SPHI</name>
<dbReference type="Pfam" id="PF01578">
    <property type="entry name" value="Cytochrom_C_asm"/>
    <property type="match status" value="1"/>
</dbReference>
<feature type="transmembrane region" description="Helical" evidence="3">
    <location>
        <begin position="49"/>
        <end position="72"/>
    </location>
</feature>
<keyword evidence="2" id="KW-0201">Cytochrome c-type biogenesis</keyword>
<feature type="transmembrane region" description="Helical" evidence="3">
    <location>
        <begin position="309"/>
        <end position="328"/>
    </location>
</feature>
<feature type="transmembrane region" description="Helical" evidence="3">
    <location>
        <begin position="389"/>
        <end position="413"/>
    </location>
</feature>
<dbReference type="RefSeq" id="WP_144249521.1">
    <property type="nucleotide sequence ID" value="NZ_VLPK01000003.1"/>
</dbReference>
<feature type="transmembrane region" description="Helical" evidence="3">
    <location>
        <begin position="348"/>
        <end position="369"/>
    </location>
</feature>
<feature type="transmembrane region" description="Helical" evidence="3">
    <location>
        <begin position="107"/>
        <end position="125"/>
    </location>
</feature>
<keyword evidence="3" id="KW-0812">Transmembrane</keyword>
<evidence type="ECO:0000313" key="5">
    <source>
        <dbReference type="EMBL" id="TSJ39484.1"/>
    </source>
</evidence>
<keyword evidence="6" id="KW-1185">Reference proteome</keyword>
<feature type="transmembrane region" description="Helical" evidence="3">
    <location>
        <begin position="245"/>
        <end position="266"/>
    </location>
</feature>
<dbReference type="Proteomes" id="UP000318733">
    <property type="component" value="Unassembled WGS sequence"/>
</dbReference>
<evidence type="ECO:0000256" key="1">
    <source>
        <dbReference type="ARBA" id="ARBA00009186"/>
    </source>
</evidence>
<dbReference type="GO" id="GO:0015232">
    <property type="term" value="F:heme transmembrane transporter activity"/>
    <property type="evidence" value="ECO:0007669"/>
    <property type="project" value="InterPro"/>
</dbReference>
<comment type="caution">
    <text evidence="5">The sequence shown here is derived from an EMBL/GenBank/DDBJ whole genome shotgun (WGS) entry which is preliminary data.</text>
</comment>
<dbReference type="PANTHER" id="PTHR43653:SF1">
    <property type="entry name" value="CYTOCHROME C-TYPE BIOGENESIS PROTEIN CCMF"/>
    <property type="match status" value="1"/>
</dbReference>
<dbReference type="GO" id="GO:0020037">
    <property type="term" value="F:heme binding"/>
    <property type="evidence" value="ECO:0007669"/>
    <property type="project" value="InterPro"/>
</dbReference>
<feature type="transmembrane region" description="Helical" evidence="3">
    <location>
        <begin position="132"/>
        <end position="154"/>
    </location>
</feature>
<dbReference type="PRINTS" id="PR01410">
    <property type="entry name" value="CCBIOGENESIS"/>
</dbReference>
<evidence type="ECO:0000256" key="2">
    <source>
        <dbReference type="ARBA" id="ARBA00022748"/>
    </source>
</evidence>
<reference evidence="5 6" key="1">
    <citation type="submission" date="2019-07" db="EMBL/GenBank/DDBJ databases">
        <authorList>
            <person name="Huq M.A."/>
        </authorList>
    </citation>
    <scope>NUCLEOTIDE SEQUENCE [LARGE SCALE GENOMIC DNA]</scope>
    <source>
        <strain evidence="5 6">MAH-19</strain>
    </source>
</reference>
<dbReference type="AlphaFoldDB" id="A0A556MHU5"/>
<dbReference type="EMBL" id="VLPK01000003">
    <property type="protein sequence ID" value="TSJ39484.1"/>
    <property type="molecule type" value="Genomic_DNA"/>
</dbReference>
<feature type="transmembrane region" description="Helical" evidence="3">
    <location>
        <begin position="214"/>
        <end position="233"/>
    </location>
</feature>
<protein>
    <submittedName>
        <fullName evidence="5">Cytochrome C biogenesis protein</fullName>
    </submittedName>
</protein>
<gene>
    <name evidence="5" type="ORF">FO440_17220</name>
</gene>
<accession>A0A556MHU5</accession>
<feature type="transmembrane region" description="Helical" evidence="3">
    <location>
        <begin position="286"/>
        <end position="302"/>
    </location>
</feature>
<comment type="similarity">
    <text evidence="1">Belongs to the CcmF/CycK/Ccl1/NrfE/CcsA family.</text>
</comment>
<feature type="transmembrane region" description="Helical" evidence="3">
    <location>
        <begin position="519"/>
        <end position="540"/>
    </location>
</feature>
<feature type="transmembrane region" description="Helical" evidence="3">
    <location>
        <begin position="799"/>
        <end position="816"/>
    </location>
</feature>
<dbReference type="GO" id="GO:0016020">
    <property type="term" value="C:membrane"/>
    <property type="evidence" value="ECO:0007669"/>
    <property type="project" value="InterPro"/>
</dbReference>